<comment type="caution">
    <text evidence="1">The sequence shown here is derived from an EMBL/GenBank/DDBJ whole genome shotgun (WGS) entry which is preliminary data.</text>
</comment>
<dbReference type="Proteomes" id="UP000240739">
    <property type="component" value="Unassembled WGS sequence"/>
</dbReference>
<evidence type="ECO:0000313" key="1">
    <source>
        <dbReference type="EMBL" id="PTL59310.1"/>
    </source>
</evidence>
<gene>
    <name evidence="1" type="ORF">C7Y72_06420</name>
</gene>
<protein>
    <submittedName>
        <fullName evidence="1">Uncharacterized protein</fullName>
    </submittedName>
</protein>
<sequence length="215" mass="24152">MPPVDRFVPRFAAEPPQELLPYGRWADRLKAEFLAACARIDDGDDDEDLGETTGEISWYPDRTWNGRTYIPASIRTTENYELYGYVSYLPATEKGEEPSGFFSTADYTAEIAEANPDWQLDLCEEVIGGWRGEEGNVAAMTLVWGRPLVDRGAVVVAELADLPVDQCVVQEGRFTLIAPDAYRKDYLDIRLFDDRGTELACESLYEDDEEEAGEA</sequence>
<reference evidence="1 2" key="1">
    <citation type="submission" date="2018-03" db="EMBL/GenBank/DDBJ databases">
        <title>Aquarubrobacter algicola gen. nov., sp. nov., a novel actinobacterium isolated from shallow eutrophic lake during the end of cyanobacterial harmful algal blooms.</title>
        <authorList>
            <person name="Chun S.J."/>
        </authorList>
    </citation>
    <scope>NUCLEOTIDE SEQUENCE [LARGE SCALE GENOMIC DNA]</scope>
    <source>
        <strain evidence="1 2">Seoho-28</strain>
    </source>
</reference>
<organism evidence="1 2">
    <name type="scientific">Paraconexibacter algicola</name>
    <dbReference type="NCBI Taxonomy" id="2133960"/>
    <lineage>
        <taxon>Bacteria</taxon>
        <taxon>Bacillati</taxon>
        <taxon>Actinomycetota</taxon>
        <taxon>Thermoleophilia</taxon>
        <taxon>Solirubrobacterales</taxon>
        <taxon>Paraconexibacteraceae</taxon>
        <taxon>Paraconexibacter</taxon>
    </lineage>
</organism>
<dbReference type="EMBL" id="PYYB01000001">
    <property type="protein sequence ID" value="PTL59310.1"/>
    <property type="molecule type" value="Genomic_DNA"/>
</dbReference>
<evidence type="ECO:0000313" key="2">
    <source>
        <dbReference type="Proteomes" id="UP000240739"/>
    </source>
</evidence>
<keyword evidence="2" id="KW-1185">Reference proteome</keyword>
<proteinExistence type="predicted"/>
<accession>A0A2T4UJ88</accession>
<dbReference type="OrthoDB" id="5242243at2"/>
<name>A0A2T4UJ88_9ACTN</name>
<dbReference type="RefSeq" id="WP_107567819.1">
    <property type="nucleotide sequence ID" value="NZ_PYYB01000001.1"/>
</dbReference>
<dbReference type="AlphaFoldDB" id="A0A2T4UJ88"/>